<dbReference type="InterPro" id="IPR036291">
    <property type="entry name" value="NAD(P)-bd_dom_sf"/>
</dbReference>
<dbReference type="AlphaFoldDB" id="A0A1C3ECN9"/>
<keyword evidence="1" id="KW-0560">Oxidoreductase</keyword>
<keyword evidence="5" id="KW-1185">Reference proteome</keyword>
<dbReference type="InterPro" id="IPR006140">
    <property type="entry name" value="D-isomer_DH_NAD-bd"/>
</dbReference>
<dbReference type="FunFam" id="3.40.50.720:FF:000363">
    <property type="entry name" value="D-isomer specific 2-hydroxyacid dehydrogenase"/>
    <property type="match status" value="1"/>
</dbReference>
<evidence type="ECO:0000313" key="5">
    <source>
        <dbReference type="Proteomes" id="UP000094936"/>
    </source>
</evidence>
<dbReference type="Pfam" id="PF02826">
    <property type="entry name" value="2-Hacid_dh_C"/>
    <property type="match status" value="1"/>
</dbReference>
<gene>
    <name evidence="4" type="ORF">A8L45_18410</name>
</gene>
<dbReference type="SUPFAM" id="SSF51735">
    <property type="entry name" value="NAD(P)-binding Rossmann-fold domains"/>
    <property type="match status" value="1"/>
</dbReference>
<dbReference type="PANTHER" id="PTHR43333:SF1">
    <property type="entry name" value="D-ISOMER SPECIFIC 2-HYDROXYACID DEHYDROGENASE NAD-BINDING DOMAIN-CONTAINING PROTEIN"/>
    <property type="match status" value="1"/>
</dbReference>
<feature type="domain" description="D-isomer specific 2-hydroxyacid dehydrogenase NAD-binding" evidence="3">
    <location>
        <begin position="95"/>
        <end position="266"/>
    </location>
</feature>
<proteinExistence type="predicted"/>
<evidence type="ECO:0000256" key="2">
    <source>
        <dbReference type="ARBA" id="ARBA00023027"/>
    </source>
</evidence>
<dbReference type="PANTHER" id="PTHR43333">
    <property type="entry name" value="2-HACID_DH_C DOMAIN-CONTAINING PROTEIN"/>
    <property type="match status" value="1"/>
</dbReference>
<evidence type="ECO:0000313" key="4">
    <source>
        <dbReference type="EMBL" id="ODA31008.1"/>
    </source>
</evidence>
<evidence type="ECO:0000259" key="3">
    <source>
        <dbReference type="Pfam" id="PF02826"/>
    </source>
</evidence>
<name>A0A1C3ECN9_9GAMM</name>
<dbReference type="RefSeq" id="WP_068904825.1">
    <property type="nucleotide sequence ID" value="NZ_JBHUIF010000005.1"/>
</dbReference>
<dbReference type="Proteomes" id="UP000094936">
    <property type="component" value="Unassembled WGS sequence"/>
</dbReference>
<dbReference type="EMBL" id="LYBM01000042">
    <property type="protein sequence ID" value="ODA31008.1"/>
    <property type="molecule type" value="Genomic_DNA"/>
</dbReference>
<organism evidence="4 5">
    <name type="scientific">Veronia pacifica</name>
    <dbReference type="NCBI Taxonomy" id="1080227"/>
    <lineage>
        <taxon>Bacteria</taxon>
        <taxon>Pseudomonadati</taxon>
        <taxon>Pseudomonadota</taxon>
        <taxon>Gammaproteobacteria</taxon>
        <taxon>Vibrionales</taxon>
        <taxon>Vibrionaceae</taxon>
        <taxon>Veronia</taxon>
    </lineage>
</organism>
<dbReference type="GO" id="GO:0016491">
    <property type="term" value="F:oxidoreductase activity"/>
    <property type="evidence" value="ECO:0007669"/>
    <property type="project" value="UniProtKB-KW"/>
</dbReference>
<comment type="caution">
    <text evidence="4">The sequence shown here is derived from an EMBL/GenBank/DDBJ whole genome shotgun (WGS) entry which is preliminary data.</text>
</comment>
<dbReference type="CDD" id="cd05300">
    <property type="entry name" value="2-Hacid_dh_1"/>
    <property type="match status" value="1"/>
</dbReference>
<sequence>MNLLFIDSDQKAKYQALLSVSSLPDLQITPNISEANIILADPPAIADKLEQATSLVWLQSTYAGCDALIEQNKRDYRLSNVRGIFGALISEYVLGQLLNMTRHFSVYKEQQQHKQWQPHAYRSLNGQRILILGTGSIGRQLAVVARQFGMKVSGVSRSGTQLPAFDHVFDTSSLGNALADTDIVVSTLPSTPSTISLLDADTLSHCRQVILFNVGRGNVLCEEGLKIALTKGQISHAFLDVFEQEPLADDHWCWQHPDVTVTPHIAAVSFPEQVAECFRQNYLSWHQEDKLLTEIDFSRGY</sequence>
<protein>
    <submittedName>
        <fullName evidence="4">2-ketoacid reductase</fullName>
    </submittedName>
</protein>
<accession>A0A1C3ECN9</accession>
<dbReference type="STRING" id="1080227.A8L45_18410"/>
<keyword evidence="2" id="KW-0520">NAD</keyword>
<reference evidence="4 5" key="1">
    <citation type="submission" date="2016-05" db="EMBL/GenBank/DDBJ databases">
        <title>Genomic Taxonomy of the Vibrionaceae.</title>
        <authorList>
            <person name="Gomez-Gil B."/>
            <person name="Enciso-Ibarra J."/>
        </authorList>
    </citation>
    <scope>NUCLEOTIDE SEQUENCE [LARGE SCALE GENOMIC DNA]</scope>
    <source>
        <strain evidence="4 5">CAIM 1920</strain>
    </source>
</reference>
<dbReference type="Gene3D" id="3.40.50.720">
    <property type="entry name" value="NAD(P)-binding Rossmann-like Domain"/>
    <property type="match status" value="2"/>
</dbReference>
<dbReference type="OrthoDB" id="9787219at2"/>
<evidence type="ECO:0000256" key="1">
    <source>
        <dbReference type="ARBA" id="ARBA00023002"/>
    </source>
</evidence>
<dbReference type="GO" id="GO:0051287">
    <property type="term" value="F:NAD binding"/>
    <property type="evidence" value="ECO:0007669"/>
    <property type="project" value="InterPro"/>
</dbReference>